<proteinExistence type="predicted"/>
<organism evidence="2 3">
    <name type="scientific">Anaerococcus murdochii</name>
    <dbReference type="NCBI Taxonomy" id="411577"/>
    <lineage>
        <taxon>Bacteria</taxon>
        <taxon>Bacillati</taxon>
        <taxon>Bacillota</taxon>
        <taxon>Tissierellia</taxon>
        <taxon>Tissierellales</taxon>
        <taxon>Peptoniphilaceae</taxon>
        <taxon>Anaerococcus</taxon>
    </lineage>
</organism>
<evidence type="ECO:0000313" key="3">
    <source>
        <dbReference type="Proteomes" id="UP000734271"/>
    </source>
</evidence>
<protein>
    <recommendedName>
        <fullName evidence="4">Lipoprotein</fullName>
    </recommendedName>
</protein>
<dbReference type="Proteomes" id="UP000734271">
    <property type="component" value="Unassembled WGS sequence"/>
</dbReference>
<gene>
    <name evidence="2" type="ORF">K8P03_03275</name>
</gene>
<reference evidence="2 3" key="1">
    <citation type="submission" date="2021-08" db="EMBL/GenBank/DDBJ databases">
        <title>FDA dAtabase for Regulatory Grade micrObial Sequences (FDA-ARGOS): Supporting development and validation of Infectious Disease Dx tests.</title>
        <authorList>
            <person name="Sproer C."/>
            <person name="Gronow S."/>
            <person name="Severitt S."/>
            <person name="Schroder I."/>
            <person name="Tallon L."/>
            <person name="Sadzewicz L."/>
            <person name="Zhao X."/>
            <person name="Boylan J."/>
            <person name="Ott S."/>
            <person name="Bowen H."/>
            <person name="Vavikolanu K."/>
            <person name="Hazen T."/>
            <person name="Aluvathingal J."/>
            <person name="Nadendla S."/>
            <person name="Lowell S."/>
            <person name="Myers T."/>
            <person name="Yan Y."/>
            <person name="Sichtig H."/>
        </authorList>
    </citation>
    <scope>NUCLEOTIDE SEQUENCE [LARGE SCALE GENOMIC DNA]</scope>
    <source>
        <strain evidence="2 3">FDAARGOS_1460</strain>
    </source>
</reference>
<feature type="compositionally biased region" description="Basic and acidic residues" evidence="1">
    <location>
        <begin position="66"/>
        <end position="83"/>
    </location>
</feature>
<feature type="region of interest" description="Disordered" evidence="1">
    <location>
        <begin position="32"/>
        <end position="83"/>
    </location>
</feature>
<feature type="compositionally biased region" description="Basic and acidic residues" evidence="1">
    <location>
        <begin position="49"/>
        <end position="58"/>
    </location>
</feature>
<evidence type="ECO:0000313" key="2">
    <source>
        <dbReference type="EMBL" id="MBZ2386322.1"/>
    </source>
</evidence>
<keyword evidence="3" id="KW-1185">Reference proteome</keyword>
<evidence type="ECO:0000256" key="1">
    <source>
        <dbReference type="SAM" id="MobiDB-lite"/>
    </source>
</evidence>
<dbReference type="PROSITE" id="PS51257">
    <property type="entry name" value="PROKAR_LIPOPROTEIN"/>
    <property type="match status" value="1"/>
</dbReference>
<evidence type="ECO:0008006" key="4">
    <source>
        <dbReference type="Google" id="ProtNLM"/>
    </source>
</evidence>
<name>A0ABS7SXQ5_9FIRM</name>
<accession>A0ABS7SXQ5</accession>
<comment type="caution">
    <text evidence="2">The sequence shown here is derived from an EMBL/GenBank/DDBJ whole genome shotgun (WGS) entry which is preliminary data.</text>
</comment>
<dbReference type="EMBL" id="JAIPME010000002">
    <property type="protein sequence ID" value="MBZ2386322.1"/>
    <property type="molecule type" value="Genomic_DNA"/>
</dbReference>
<dbReference type="RefSeq" id="WP_223418270.1">
    <property type="nucleotide sequence ID" value="NZ_JAIPME010000002.1"/>
</dbReference>
<sequence length="205" mass="23115">MKNKLLKPILLSIMAISLIGCESNDVADKNLGENQVVEAHDEDQNSDNKPAEDKVDKSESEDDKENESKEDSKVADKKEDEKNLHEKDGKYVTTMIAKLKGEADDYITSTAYDYKFEDDRFVVSGSFDYLENPEDYEKVEEIKNEEDHKFVINDKTVFEAVGGMAPAKEFTKEDFLKYLEECKDTGLALIIFVENGVATSVSISS</sequence>